<dbReference type="EMBL" id="AEMG01000006">
    <property type="protein sequence ID" value="EFW92824.1"/>
    <property type="molecule type" value="Genomic_DNA"/>
</dbReference>
<dbReference type="Gene3D" id="3.40.50.150">
    <property type="entry name" value="Vaccinia Virus protein VP39"/>
    <property type="match status" value="1"/>
</dbReference>
<keyword evidence="1 5" id="KW-0489">Methyltransferase</keyword>
<accession>E7QS55</accession>
<dbReference type="EMBL" id="FRAN01000001">
    <property type="protein sequence ID" value="SHK11655.1"/>
    <property type="molecule type" value="Genomic_DNA"/>
</dbReference>
<dbReference type="PATRIC" id="fig|797209.4.peg.1622"/>
<reference evidence="4 6" key="1">
    <citation type="journal article" date="2014" name="ISME J.">
        <title>Trehalose/2-sulfotrehalose biosynthesis and glycine-betaine uptake are widely spread mechanisms for osmoadaptation in the Halobacteriales.</title>
        <authorList>
            <person name="Youssef N.H."/>
            <person name="Savage-Ashlock K.N."/>
            <person name="McCully A.L."/>
            <person name="Luedtke B."/>
            <person name="Shaw E.I."/>
            <person name="Hoff W.D."/>
            <person name="Elshahed M.S."/>
        </authorList>
    </citation>
    <scope>NUCLEOTIDE SEQUENCE [LARGE SCALE GENOMIC DNA]</scope>
    <source>
        <strain evidence="4 6">DX253</strain>
    </source>
</reference>
<evidence type="ECO:0000313" key="6">
    <source>
        <dbReference type="Proteomes" id="UP000003751"/>
    </source>
</evidence>
<proteinExistence type="predicted"/>
<dbReference type="CDD" id="cd02440">
    <property type="entry name" value="AdoMet_MTases"/>
    <property type="match status" value="1"/>
</dbReference>
<evidence type="ECO:0000313" key="7">
    <source>
        <dbReference type="Proteomes" id="UP000184203"/>
    </source>
</evidence>
<evidence type="ECO:0000313" key="5">
    <source>
        <dbReference type="EMBL" id="SHK11655.1"/>
    </source>
</evidence>
<dbReference type="SUPFAM" id="SSF53335">
    <property type="entry name" value="S-adenosyl-L-methionine-dependent methyltransferases"/>
    <property type="match status" value="1"/>
</dbReference>
<evidence type="ECO:0000256" key="1">
    <source>
        <dbReference type="ARBA" id="ARBA00022603"/>
    </source>
</evidence>
<keyword evidence="2 5" id="KW-0808">Transferase</keyword>
<reference evidence="5" key="2">
    <citation type="submission" date="2016-11" db="EMBL/GenBank/DDBJ databases">
        <authorList>
            <person name="Jaros S."/>
            <person name="Januszkiewicz K."/>
            <person name="Wedrychowicz H."/>
        </authorList>
    </citation>
    <scope>NUCLEOTIDE SEQUENCE [LARGE SCALE GENOMIC DNA]</scope>
    <source>
        <strain evidence="5">DX253</strain>
    </source>
</reference>
<dbReference type="eggNOG" id="arCOG01782">
    <property type="taxonomic scope" value="Archaea"/>
</dbReference>
<dbReference type="PANTHER" id="PTHR43861:SF1">
    <property type="entry name" value="TRANS-ACONITATE 2-METHYLTRANSFERASE"/>
    <property type="match status" value="1"/>
</dbReference>
<dbReference type="RefSeq" id="WP_007978730.1">
    <property type="nucleotide sequence ID" value="NZ_AEMG01000006.1"/>
</dbReference>
<dbReference type="Pfam" id="PF13649">
    <property type="entry name" value="Methyltransf_25"/>
    <property type="match status" value="1"/>
</dbReference>
<dbReference type="InterPro" id="IPR029063">
    <property type="entry name" value="SAM-dependent_MTases_sf"/>
</dbReference>
<organism evidence="4 6">
    <name type="scientific">Haladaptatus paucihalophilus DX253</name>
    <dbReference type="NCBI Taxonomy" id="797209"/>
    <lineage>
        <taxon>Archaea</taxon>
        <taxon>Methanobacteriati</taxon>
        <taxon>Methanobacteriota</taxon>
        <taxon>Stenosarchaea group</taxon>
        <taxon>Halobacteria</taxon>
        <taxon>Halobacteriales</taxon>
        <taxon>Haladaptataceae</taxon>
        <taxon>Haladaptatus</taxon>
    </lineage>
</organism>
<dbReference type="GO" id="GO:0008168">
    <property type="term" value="F:methyltransferase activity"/>
    <property type="evidence" value="ECO:0007669"/>
    <property type="project" value="UniProtKB-KW"/>
</dbReference>
<keyword evidence="7" id="KW-1185">Reference proteome</keyword>
<dbReference type="STRING" id="797209.GCA_000376445_00308"/>
<dbReference type="Proteomes" id="UP000003751">
    <property type="component" value="Unassembled WGS sequence"/>
</dbReference>
<dbReference type="PANTHER" id="PTHR43861">
    <property type="entry name" value="TRANS-ACONITATE 2-METHYLTRANSFERASE-RELATED"/>
    <property type="match status" value="1"/>
</dbReference>
<feature type="domain" description="Methyltransferase" evidence="3">
    <location>
        <begin position="48"/>
        <end position="138"/>
    </location>
</feature>
<gene>
    <name evidence="5" type="ORF">SAMN05444342_0632</name>
    <name evidence="4" type="ORF">ZOD2009_08139</name>
</gene>
<dbReference type="GO" id="GO:0032259">
    <property type="term" value="P:methylation"/>
    <property type="evidence" value="ECO:0007669"/>
    <property type="project" value="UniProtKB-KW"/>
</dbReference>
<sequence>MTDPETIATYQSVADEYRELHADRTGVEGIAERFLTAVEGVAEGSARIADVGCGPGWESATFAERGHEVVGIDLTPNFLRAAREVAPAANFARMDMRRLGFESDSFDGLWACASFLHVPREDALGTLKTFRRVLRPGGVCLLSVKHGDGEMSGDVYDEDGRRFTLYRPDELRSMADSAGFTVESASVDATDSWVQLLARA</sequence>
<evidence type="ECO:0000256" key="2">
    <source>
        <dbReference type="ARBA" id="ARBA00022679"/>
    </source>
</evidence>
<evidence type="ECO:0000259" key="3">
    <source>
        <dbReference type="Pfam" id="PF13649"/>
    </source>
</evidence>
<protein>
    <submittedName>
        <fullName evidence="5">Methyltransferase domain-containing protein</fullName>
    </submittedName>
</protein>
<name>E7QS55_HALPU</name>
<dbReference type="Proteomes" id="UP000184203">
    <property type="component" value="Unassembled WGS sequence"/>
</dbReference>
<reference evidence="7" key="3">
    <citation type="submission" date="2016-11" db="EMBL/GenBank/DDBJ databases">
        <authorList>
            <person name="Varghese N."/>
            <person name="Submissions S."/>
        </authorList>
    </citation>
    <scope>NUCLEOTIDE SEQUENCE [LARGE SCALE GENOMIC DNA]</scope>
    <source>
        <strain evidence="7">DX253</strain>
    </source>
</reference>
<dbReference type="InterPro" id="IPR041698">
    <property type="entry name" value="Methyltransf_25"/>
</dbReference>
<evidence type="ECO:0000313" key="4">
    <source>
        <dbReference type="EMBL" id="EFW92824.1"/>
    </source>
</evidence>
<dbReference type="OrthoDB" id="8915at2157"/>
<dbReference type="AlphaFoldDB" id="E7QS55"/>